<feature type="chain" id="PRO_5003316508" description="Outer membrane protein beta-barrel domain-containing protein" evidence="1">
    <location>
        <begin position="20"/>
        <end position="172"/>
    </location>
</feature>
<organism evidence="2 3">
    <name type="scientific">Haliscomenobacter hydrossis (strain ATCC 27775 / DSM 1100 / LMG 10767 / O)</name>
    <dbReference type="NCBI Taxonomy" id="760192"/>
    <lineage>
        <taxon>Bacteria</taxon>
        <taxon>Pseudomonadati</taxon>
        <taxon>Bacteroidota</taxon>
        <taxon>Saprospiria</taxon>
        <taxon>Saprospirales</taxon>
        <taxon>Haliscomenobacteraceae</taxon>
        <taxon>Haliscomenobacter</taxon>
    </lineage>
</organism>
<protein>
    <recommendedName>
        <fullName evidence="4">Outer membrane protein beta-barrel domain-containing protein</fullName>
    </recommendedName>
</protein>
<dbReference type="HOGENOM" id="CLU_116186_1_0_10"/>
<dbReference type="RefSeq" id="WP_013763351.1">
    <property type="nucleotide sequence ID" value="NC_015510.1"/>
</dbReference>
<evidence type="ECO:0000313" key="3">
    <source>
        <dbReference type="Proteomes" id="UP000008461"/>
    </source>
</evidence>
<dbReference type="OrthoDB" id="1492374at2"/>
<evidence type="ECO:0008006" key="4">
    <source>
        <dbReference type="Google" id="ProtNLM"/>
    </source>
</evidence>
<sequence>MRTLPIALIAICFGVFAQAQTTTEITDRNSWLKFGVNLGAPVSDISNVSSFVGGLELKGQLMETPHFGIGLTTGYNHFFPKENAQDFGAVPLGAFIRVYPGPSGFFAGLDAGYSLITGIRNADGGAYLKPQIGYHNYDWNIFGFYNHIFRSDANGAGIAHLGLGVTRNLRFN</sequence>
<dbReference type="AlphaFoldDB" id="F4L6A9"/>
<reference key="2">
    <citation type="submission" date="2011-04" db="EMBL/GenBank/DDBJ databases">
        <title>Complete sequence of chromosome of Haliscomenobacter hydrossis DSM 1100.</title>
        <authorList>
            <consortium name="US DOE Joint Genome Institute (JGI-PGF)"/>
            <person name="Lucas S."/>
            <person name="Han J."/>
            <person name="Lapidus A."/>
            <person name="Bruce D."/>
            <person name="Goodwin L."/>
            <person name="Pitluck S."/>
            <person name="Peters L."/>
            <person name="Kyrpides N."/>
            <person name="Mavromatis K."/>
            <person name="Ivanova N."/>
            <person name="Ovchinnikova G."/>
            <person name="Pagani I."/>
            <person name="Daligault H."/>
            <person name="Detter J.C."/>
            <person name="Han C."/>
            <person name="Land M."/>
            <person name="Hauser L."/>
            <person name="Markowitz V."/>
            <person name="Cheng J.-F."/>
            <person name="Hugenholtz P."/>
            <person name="Woyke T."/>
            <person name="Wu D."/>
            <person name="Verbarg S."/>
            <person name="Frueling A."/>
            <person name="Brambilla E."/>
            <person name="Klenk H.-P."/>
            <person name="Eisen J.A."/>
        </authorList>
    </citation>
    <scope>NUCLEOTIDE SEQUENCE</scope>
    <source>
        <strain>DSM 1100</strain>
    </source>
</reference>
<reference evidence="2 3" key="1">
    <citation type="journal article" date="2011" name="Stand. Genomic Sci.">
        <title>Complete genome sequence of Haliscomenobacter hydrossis type strain (O).</title>
        <authorList>
            <consortium name="US DOE Joint Genome Institute (JGI-PGF)"/>
            <person name="Daligault H."/>
            <person name="Lapidus A."/>
            <person name="Zeytun A."/>
            <person name="Nolan M."/>
            <person name="Lucas S."/>
            <person name="Del Rio T.G."/>
            <person name="Tice H."/>
            <person name="Cheng J.F."/>
            <person name="Tapia R."/>
            <person name="Han C."/>
            <person name="Goodwin L."/>
            <person name="Pitluck S."/>
            <person name="Liolios K."/>
            <person name="Pagani I."/>
            <person name="Ivanova N."/>
            <person name="Huntemann M."/>
            <person name="Mavromatis K."/>
            <person name="Mikhailova N."/>
            <person name="Pati A."/>
            <person name="Chen A."/>
            <person name="Palaniappan K."/>
            <person name="Land M."/>
            <person name="Hauser L."/>
            <person name="Brambilla E.M."/>
            <person name="Rohde M."/>
            <person name="Verbarg S."/>
            <person name="Goker M."/>
            <person name="Bristow J."/>
            <person name="Eisen J.A."/>
            <person name="Markowitz V."/>
            <person name="Hugenholtz P."/>
            <person name="Kyrpides N.C."/>
            <person name="Klenk H.P."/>
            <person name="Woyke T."/>
        </authorList>
    </citation>
    <scope>NUCLEOTIDE SEQUENCE [LARGE SCALE GENOMIC DNA]</scope>
    <source>
        <strain evidence="3">ATCC 27775 / DSM 1100 / LMG 10767 / O</strain>
    </source>
</reference>
<dbReference type="eggNOG" id="ENOG502ZBR4">
    <property type="taxonomic scope" value="Bacteria"/>
</dbReference>
<keyword evidence="3" id="KW-1185">Reference proteome</keyword>
<gene>
    <name evidence="2" type="ordered locus">Halhy_0887</name>
</gene>
<accession>F4L6A9</accession>
<dbReference type="KEGG" id="hhy:Halhy_0887"/>
<evidence type="ECO:0000313" key="2">
    <source>
        <dbReference type="EMBL" id="AEE48791.1"/>
    </source>
</evidence>
<keyword evidence="1" id="KW-0732">Signal</keyword>
<dbReference type="STRING" id="760192.Halhy_0887"/>
<evidence type="ECO:0000256" key="1">
    <source>
        <dbReference type="SAM" id="SignalP"/>
    </source>
</evidence>
<feature type="signal peptide" evidence="1">
    <location>
        <begin position="1"/>
        <end position="19"/>
    </location>
</feature>
<proteinExistence type="predicted"/>
<dbReference type="Proteomes" id="UP000008461">
    <property type="component" value="Chromosome"/>
</dbReference>
<dbReference type="EMBL" id="CP002691">
    <property type="protein sequence ID" value="AEE48791.1"/>
    <property type="molecule type" value="Genomic_DNA"/>
</dbReference>
<name>F4L6A9_HALH1</name>